<feature type="domain" description="Carboxymuconolactone decarboxylase-like" evidence="1">
    <location>
        <begin position="47"/>
        <end position="126"/>
    </location>
</feature>
<organism evidence="2 3">
    <name type="scientific">Sphingomonas taxi</name>
    <dbReference type="NCBI Taxonomy" id="1549858"/>
    <lineage>
        <taxon>Bacteria</taxon>
        <taxon>Pseudomonadati</taxon>
        <taxon>Pseudomonadota</taxon>
        <taxon>Alphaproteobacteria</taxon>
        <taxon>Sphingomonadales</taxon>
        <taxon>Sphingomonadaceae</taxon>
        <taxon>Sphingomonas</taxon>
    </lineage>
</organism>
<sequence length="187" mass="19353">MRDETTPRIAAVDPEAMTPAQRDAAAVVAAGPRGSVRGPFAVLLNSPGAFAAAQGLGAYLRFESPIPANLRELAILATARHWRQDYEWTVHAALAATAGVSASAIATLAAGTDVAGLTPEEAMVLEFCRQLHRSGSVDDTIYAPVAHLLGAAGVIDLCSVCGYYALLAMVMNVARNPLPATPSPFAG</sequence>
<dbReference type="STRING" id="1549858.MC45_16600"/>
<dbReference type="eggNOG" id="COG2128">
    <property type="taxonomic scope" value="Bacteria"/>
</dbReference>
<dbReference type="AlphaFoldDB" id="A0A097EJI6"/>
<evidence type="ECO:0000313" key="3">
    <source>
        <dbReference type="Proteomes" id="UP000033200"/>
    </source>
</evidence>
<dbReference type="InterPro" id="IPR003779">
    <property type="entry name" value="CMD-like"/>
</dbReference>
<dbReference type="GO" id="GO:0051920">
    <property type="term" value="F:peroxiredoxin activity"/>
    <property type="evidence" value="ECO:0007669"/>
    <property type="project" value="InterPro"/>
</dbReference>
<keyword evidence="3" id="KW-1185">Reference proteome</keyword>
<dbReference type="SUPFAM" id="SSF69118">
    <property type="entry name" value="AhpD-like"/>
    <property type="match status" value="1"/>
</dbReference>
<dbReference type="InterPro" id="IPR029032">
    <property type="entry name" value="AhpD-like"/>
</dbReference>
<dbReference type="PANTHER" id="PTHR34846:SF11">
    <property type="entry name" value="4-CARBOXYMUCONOLACTONE DECARBOXYLASE FAMILY PROTEIN (AFU_ORTHOLOGUE AFUA_6G11590)"/>
    <property type="match status" value="1"/>
</dbReference>
<dbReference type="Gene3D" id="1.20.1290.10">
    <property type="entry name" value="AhpD-like"/>
    <property type="match status" value="1"/>
</dbReference>
<dbReference type="Proteomes" id="UP000033200">
    <property type="component" value="Chromosome"/>
</dbReference>
<dbReference type="RefSeq" id="WP_038665558.1">
    <property type="nucleotide sequence ID" value="NZ_CP009571.1"/>
</dbReference>
<dbReference type="PANTHER" id="PTHR34846">
    <property type="entry name" value="4-CARBOXYMUCONOLACTONE DECARBOXYLASE FAMILY PROTEIN (AFU_ORTHOLOGUE AFUA_6G11590)"/>
    <property type="match status" value="1"/>
</dbReference>
<dbReference type="Pfam" id="PF02627">
    <property type="entry name" value="CMD"/>
    <property type="match status" value="1"/>
</dbReference>
<evidence type="ECO:0000313" key="2">
    <source>
        <dbReference type="EMBL" id="AIT07718.1"/>
    </source>
</evidence>
<protein>
    <recommendedName>
        <fullName evidence="1">Carboxymuconolactone decarboxylase-like domain-containing protein</fullName>
    </recommendedName>
</protein>
<gene>
    <name evidence="2" type="ORF">MC45_16600</name>
</gene>
<dbReference type="HOGENOM" id="CLU_082760_3_0_5"/>
<name>A0A097EJI6_9SPHN</name>
<dbReference type="KEGG" id="stax:MC45_16600"/>
<dbReference type="EMBL" id="CP009571">
    <property type="protein sequence ID" value="AIT07718.1"/>
    <property type="molecule type" value="Genomic_DNA"/>
</dbReference>
<proteinExistence type="predicted"/>
<reference evidence="2 3" key="1">
    <citation type="submission" date="2014-09" db="EMBL/GenBank/DDBJ databases">
        <title>Using Illumina technology Improving SMRT sequencing Genome Assembly by RASTools.</title>
        <authorList>
            <person name="Zhou Y."/>
            <person name="Ma T."/>
            <person name="Liu T."/>
        </authorList>
    </citation>
    <scope>NUCLEOTIDE SEQUENCE [LARGE SCALE GENOMIC DNA]</scope>
    <source>
        <strain evidence="2 3">ATCC 55669</strain>
    </source>
</reference>
<accession>A0A097EJI6</accession>
<evidence type="ECO:0000259" key="1">
    <source>
        <dbReference type="Pfam" id="PF02627"/>
    </source>
</evidence>